<dbReference type="OrthoDB" id="11359at2157"/>
<gene>
    <name evidence="2" type="ORF">RJ53_09745</name>
</gene>
<sequence length="134" mass="14710">MVQIDQKLKDAIAEVKILPLATASKNGIPNVVPMGSIWVIDEETIWIADNFMKKTLENVLENPHAALYVWSQGVGGCIQLKCDVTVEQSGENVEKMRGILHETKPNLSGKSLLILKVKEIYECAPGPKAGELLD</sequence>
<evidence type="ECO:0000313" key="3">
    <source>
        <dbReference type="Proteomes" id="UP000730161"/>
    </source>
</evidence>
<organism evidence="2 3">
    <name type="scientific">Methanocalculus chunghsingensis</name>
    <dbReference type="NCBI Taxonomy" id="156457"/>
    <lineage>
        <taxon>Archaea</taxon>
        <taxon>Methanobacteriati</taxon>
        <taxon>Methanobacteriota</taxon>
        <taxon>Stenosarchaea group</taxon>
        <taxon>Methanomicrobia</taxon>
        <taxon>Methanomicrobiales</taxon>
        <taxon>Methanocalculaceae</taxon>
        <taxon>Methanocalculus</taxon>
    </lineage>
</organism>
<dbReference type="InterPro" id="IPR012349">
    <property type="entry name" value="Split_barrel_FMN-bd"/>
</dbReference>
<dbReference type="SUPFAM" id="SSF50475">
    <property type="entry name" value="FMN-binding split barrel"/>
    <property type="match status" value="1"/>
</dbReference>
<protein>
    <submittedName>
        <fullName evidence="2">Pyridoxamine 5-phosphate oxidase</fullName>
    </submittedName>
</protein>
<dbReference type="Gene3D" id="2.30.110.10">
    <property type="entry name" value="Electron Transport, Fmn-binding Protein, Chain A"/>
    <property type="match status" value="1"/>
</dbReference>
<comment type="caution">
    <text evidence="2">The sequence shown here is derived from an EMBL/GenBank/DDBJ whole genome shotgun (WGS) entry which is preliminary data.</text>
</comment>
<dbReference type="Pfam" id="PF01243">
    <property type="entry name" value="PNPOx_N"/>
    <property type="match status" value="1"/>
</dbReference>
<dbReference type="EMBL" id="JWHL01000019">
    <property type="protein sequence ID" value="MBR1369741.1"/>
    <property type="molecule type" value="Genomic_DNA"/>
</dbReference>
<dbReference type="AlphaFoldDB" id="A0A8J7W8L4"/>
<reference evidence="2" key="1">
    <citation type="submission" date="2014-12" db="EMBL/GenBank/DDBJ databases">
        <authorList>
            <person name="Huang H.-H."/>
            <person name="Chen S.-C."/>
            <person name="Lai M.-C."/>
        </authorList>
    </citation>
    <scope>NUCLEOTIDE SEQUENCE</scope>
    <source>
        <strain evidence="2">K1F9705b</strain>
    </source>
</reference>
<keyword evidence="3" id="KW-1185">Reference proteome</keyword>
<dbReference type="PANTHER" id="PTHR40660">
    <property type="entry name" value="5'-PHOSPHATE OXIDASE PUTATIVE DOMAIN-CONTAINING PROTEIN-RELATED"/>
    <property type="match status" value="1"/>
</dbReference>
<evidence type="ECO:0000313" key="2">
    <source>
        <dbReference type="EMBL" id="MBR1369741.1"/>
    </source>
</evidence>
<feature type="domain" description="Pyridoxamine 5'-phosphate oxidase N-terminal" evidence="1">
    <location>
        <begin position="4"/>
        <end position="122"/>
    </location>
</feature>
<dbReference type="InterPro" id="IPR011576">
    <property type="entry name" value="Pyridox_Oxase_N"/>
</dbReference>
<dbReference type="RefSeq" id="WP_211531486.1">
    <property type="nucleotide sequence ID" value="NZ_JWHL01000019.1"/>
</dbReference>
<dbReference type="Proteomes" id="UP000730161">
    <property type="component" value="Unassembled WGS sequence"/>
</dbReference>
<dbReference type="PANTHER" id="PTHR40660:SF1">
    <property type="entry name" value="5'-PHOSPHATE OXIDASE PUTATIVE DOMAIN-CONTAINING PROTEIN-RELATED"/>
    <property type="match status" value="1"/>
</dbReference>
<evidence type="ECO:0000259" key="1">
    <source>
        <dbReference type="Pfam" id="PF01243"/>
    </source>
</evidence>
<proteinExistence type="predicted"/>
<accession>A0A8J7W8L4</accession>
<name>A0A8J7W8L4_9EURY</name>